<keyword evidence="2 8" id="KW-0597">Phosphoprotein</keyword>
<feature type="modified residue" description="4-aspartylphosphate" evidence="8">
    <location>
        <position position="69"/>
    </location>
</feature>
<evidence type="ECO:0000256" key="9">
    <source>
        <dbReference type="PROSITE-ProRule" id="PRU01091"/>
    </source>
</evidence>
<dbReference type="InterPro" id="IPR039420">
    <property type="entry name" value="WalR-like"/>
</dbReference>
<dbReference type="PANTHER" id="PTHR48111">
    <property type="entry name" value="REGULATOR OF RPOS"/>
    <property type="match status" value="1"/>
</dbReference>
<dbReference type="SMART" id="SM00862">
    <property type="entry name" value="Trans_reg_C"/>
    <property type="match status" value="1"/>
</dbReference>
<keyword evidence="5 9" id="KW-0238">DNA-binding</keyword>
<dbReference type="AlphaFoldDB" id="A0A1G7KKF3"/>
<comment type="function">
    <text evidence="7">This protein is a positive regulator for the phosphate regulon. Transcription of this operon is positively regulated by PhoB and PhoR when phosphate is limited.</text>
</comment>
<dbReference type="GO" id="GO:0005829">
    <property type="term" value="C:cytosol"/>
    <property type="evidence" value="ECO:0007669"/>
    <property type="project" value="TreeGrafter"/>
</dbReference>
<dbReference type="GO" id="GO:0032993">
    <property type="term" value="C:protein-DNA complex"/>
    <property type="evidence" value="ECO:0007669"/>
    <property type="project" value="TreeGrafter"/>
</dbReference>
<proteinExistence type="predicted"/>
<sequence>MAQTSSDRNPGVLSMGPEAQILVVEDDVRMQKILYRLFRESGYSVSVCGDGQSGLDTFRATRPAAVVLDLMLPNIFGRDLCRMLKSERPETPVVIVSAIGEVADKVLLLELGADDYVTKPFSPRELMARVQAAMRRMQKTPKVATYSFGDCEVDFSKMSAKRNGVPITLTAHEFKLLRYFIANPERVLSREELLNEVWGYNSYPTTRTVDNKLLKLRQKLEPDAAEPRYLRTVHGAGYKFVP</sequence>
<evidence type="ECO:0000256" key="1">
    <source>
        <dbReference type="ARBA" id="ARBA00013332"/>
    </source>
</evidence>
<dbReference type="Gene3D" id="3.40.50.2300">
    <property type="match status" value="1"/>
</dbReference>
<dbReference type="Pfam" id="PF00072">
    <property type="entry name" value="Response_reg"/>
    <property type="match status" value="1"/>
</dbReference>
<dbReference type="GO" id="GO:0000156">
    <property type="term" value="F:phosphorelay response regulator activity"/>
    <property type="evidence" value="ECO:0007669"/>
    <property type="project" value="TreeGrafter"/>
</dbReference>
<dbReference type="Gene3D" id="1.10.10.10">
    <property type="entry name" value="Winged helix-like DNA-binding domain superfamily/Winged helix DNA-binding domain"/>
    <property type="match status" value="1"/>
</dbReference>
<evidence type="ECO:0000256" key="6">
    <source>
        <dbReference type="ARBA" id="ARBA00023163"/>
    </source>
</evidence>
<dbReference type="EMBL" id="LT629690">
    <property type="protein sequence ID" value="SDF37738.1"/>
    <property type="molecule type" value="Genomic_DNA"/>
</dbReference>
<dbReference type="InterPro" id="IPR011006">
    <property type="entry name" value="CheY-like_superfamily"/>
</dbReference>
<dbReference type="GO" id="GO:0000976">
    <property type="term" value="F:transcription cis-regulatory region binding"/>
    <property type="evidence" value="ECO:0007669"/>
    <property type="project" value="TreeGrafter"/>
</dbReference>
<dbReference type="InterPro" id="IPR016032">
    <property type="entry name" value="Sig_transdc_resp-reg_C-effctor"/>
</dbReference>
<keyword evidence="3" id="KW-0902">Two-component regulatory system</keyword>
<dbReference type="SUPFAM" id="SSF52172">
    <property type="entry name" value="CheY-like"/>
    <property type="match status" value="1"/>
</dbReference>
<keyword evidence="13" id="KW-1185">Reference proteome</keyword>
<evidence type="ECO:0000256" key="7">
    <source>
        <dbReference type="ARBA" id="ARBA00024735"/>
    </source>
</evidence>
<evidence type="ECO:0000256" key="2">
    <source>
        <dbReference type="ARBA" id="ARBA00022553"/>
    </source>
</evidence>
<dbReference type="PROSITE" id="PS51755">
    <property type="entry name" value="OMPR_PHOB"/>
    <property type="match status" value="1"/>
</dbReference>
<dbReference type="PANTHER" id="PTHR48111:SF1">
    <property type="entry name" value="TWO-COMPONENT RESPONSE REGULATOR ORR33"/>
    <property type="match status" value="1"/>
</dbReference>
<feature type="domain" description="OmpR/PhoB-type" evidence="11">
    <location>
        <begin position="143"/>
        <end position="242"/>
    </location>
</feature>
<dbReference type="Gene3D" id="6.10.250.690">
    <property type="match status" value="1"/>
</dbReference>
<organism evidence="12 13">
    <name type="scientific">Terriglobus roseus</name>
    <dbReference type="NCBI Taxonomy" id="392734"/>
    <lineage>
        <taxon>Bacteria</taxon>
        <taxon>Pseudomonadati</taxon>
        <taxon>Acidobacteriota</taxon>
        <taxon>Terriglobia</taxon>
        <taxon>Terriglobales</taxon>
        <taxon>Acidobacteriaceae</taxon>
        <taxon>Terriglobus</taxon>
    </lineage>
</organism>
<dbReference type="Proteomes" id="UP000182427">
    <property type="component" value="Chromosome I"/>
</dbReference>
<keyword evidence="4" id="KW-0805">Transcription regulation</keyword>
<evidence type="ECO:0000259" key="11">
    <source>
        <dbReference type="PROSITE" id="PS51755"/>
    </source>
</evidence>
<feature type="domain" description="Response regulatory" evidence="10">
    <location>
        <begin position="20"/>
        <end position="134"/>
    </location>
</feature>
<reference evidence="12 13" key="1">
    <citation type="submission" date="2016-10" db="EMBL/GenBank/DDBJ databases">
        <authorList>
            <person name="de Groot N.N."/>
        </authorList>
    </citation>
    <scope>NUCLEOTIDE SEQUENCE [LARGE SCALE GENOMIC DNA]</scope>
    <source>
        <strain evidence="12 13">GAS232</strain>
    </source>
</reference>
<gene>
    <name evidence="12" type="ORF">SAMN05444167_2222</name>
</gene>
<dbReference type="InterPro" id="IPR036388">
    <property type="entry name" value="WH-like_DNA-bd_sf"/>
</dbReference>
<evidence type="ECO:0000256" key="8">
    <source>
        <dbReference type="PROSITE-ProRule" id="PRU00169"/>
    </source>
</evidence>
<dbReference type="FunFam" id="1.10.10.10:FF:000018">
    <property type="entry name" value="DNA-binding response regulator ResD"/>
    <property type="match status" value="1"/>
</dbReference>
<dbReference type="GO" id="GO:0006355">
    <property type="term" value="P:regulation of DNA-templated transcription"/>
    <property type="evidence" value="ECO:0007669"/>
    <property type="project" value="InterPro"/>
</dbReference>
<evidence type="ECO:0000313" key="13">
    <source>
        <dbReference type="Proteomes" id="UP000182427"/>
    </source>
</evidence>
<protein>
    <recommendedName>
        <fullName evidence="1">Phosphate regulon transcriptional regulatory protein PhoB</fullName>
    </recommendedName>
</protein>
<evidence type="ECO:0000259" key="10">
    <source>
        <dbReference type="PROSITE" id="PS50110"/>
    </source>
</evidence>
<feature type="DNA-binding region" description="OmpR/PhoB-type" evidence="9">
    <location>
        <begin position="143"/>
        <end position="242"/>
    </location>
</feature>
<dbReference type="Pfam" id="PF00486">
    <property type="entry name" value="Trans_reg_C"/>
    <property type="match status" value="1"/>
</dbReference>
<dbReference type="InterPro" id="IPR001789">
    <property type="entry name" value="Sig_transdc_resp-reg_receiver"/>
</dbReference>
<evidence type="ECO:0000256" key="4">
    <source>
        <dbReference type="ARBA" id="ARBA00023015"/>
    </source>
</evidence>
<keyword evidence="6" id="KW-0804">Transcription</keyword>
<dbReference type="CDD" id="cd00383">
    <property type="entry name" value="trans_reg_C"/>
    <property type="match status" value="1"/>
</dbReference>
<evidence type="ECO:0000256" key="5">
    <source>
        <dbReference type="ARBA" id="ARBA00023125"/>
    </source>
</evidence>
<dbReference type="SUPFAM" id="SSF46894">
    <property type="entry name" value="C-terminal effector domain of the bipartite response regulators"/>
    <property type="match status" value="1"/>
</dbReference>
<accession>A0A1G7KKF3</accession>
<dbReference type="PROSITE" id="PS50110">
    <property type="entry name" value="RESPONSE_REGULATORY"/>
    <property type="match status" value="1"/>
</dbReference>
<name>A0A1G7KKF3_9BACT</name>
<dbReference type="InterPro" id="IPR001867">
    <property type="entry name" value="OmpR/PhoB-type_DNA-bd"/>
</dbReference>
<dbReference type="SMART" id="SM00448">
    <property type="entry name" value="REC"/>
    <property type="match status" value="1"/>
</dbReference>
<evidence type="ECO:0000256" key="3">
    <source>
        <dbReference type="ARBA" id="ARBA00023012"/>
    </source>
</evidence>
<evidence type="ECO:0000313" key="12">
    <source>
        <dbReference type="EMBL" id="SDF37738.1"/>
    </source>
</evidence>